<protein>
    <submittedName>
        <fullName evidence="1">Uncharacterized protein</fullName>
    </submittedName>
</protein>
<dbReference type="Proteomes" id="UP000580839">
    <property type="component" value="Unassembled WGS sequence"/>
</dbReference>
<comment type="caution">
    <text evidence="1">The sequence shown here is derived from an EMBL/GenBank/DDBJ whole genome shotgun (WGS) entry which is preliminary data.</text>
</comment>
<reference evidence="1 2" key="1">
    <citation type="submission" date="2020-04" db="EMBL/GenBank/DDBJ databases">
        <title>Metagenomic profiling of ammonia- and methane-oxidizing microorganisms in a Dutch drinking water treatment plant.</title>
        <authorList>
            <person name="Poghosyan L."/>
            <person name="Leucker S."/>
        </authorList>
    </citation>
    <scope>NUCLEOTIDE SEQUENCE [LARGE SCALE GENOMIC DNA]</scope>
    <source>
        <strain evidence="1">S-RSF-IL-03</strain>
    </source>
</reference>
<dbReference type="EMBL" id="JABFRW010000026">
    <property type="protein sequence ID" value="NOT33048.1"/>
    <property type="molecule type" value="Genomic_DNA"/>
</dbReference>
<sequence>MKRLIIFALFVAAAWYGWKNYGTVFERKDSHEAMIENLTGEGLQRVRLIVDGQTLVRESIKSTEVVKLPFRVNRDSDFELIWQWEGRMGEMIWRGGRVTAGPMTQRHRFVMRGDRDVVYLNEPKSAPAVSR</sequence>
<evidence type="ECO:0000313" key="1">
    <source>
        <dbReference type="EMBL" id="NOT33048.1"/>
    </source>
</evidence>
<organism evidence="1 2">
    <name type="scientific">Eiseniibacteriota bacterium</name>
    <dbReference type="NCBI Taxonomy" id="2212470"/>
    <lineage>
        <taxon>Bacteria</taxon>
        <taxon>Candidatus Eiseniibacteriota</taxon>
    </lineage>
</organism>
<dbReference type="AlphaFoldDB" id="A0A849SBJ6"/>
<evidence type="ECO:0000313" key="2">
    <source>
        <dbReference type="Proteomes" id="UP000580839"/>
    </source>
</evidence>
<gene>
    <name evidence="1" type="ORF">HOP12_02645</name>
</gene>
<name>A0A849SBJ6_UNCEI</name>
<accession>A0A849SBJ6</accession>
<proteinExistence type="predicted"/>